<accession>E3GZK5</accession>
<feature type="region of interest" description="Disordered" evidence="1">
    <location>
        <begin position="47"/>
        <end position="91"/>
    </location>
</feature>
<dbReference type="Proteomes" id="UP000002315">
    <property type="component" value="Chromosome"/>
</dbReference>
<keyword evidence="2" id="KW-0812">Transmembrane</keyword>
<feature type="transmembrane region" description="Helical" evidence="2">
    <location>
        <begin position="6"/>
        <end position="25"/>
    </location>
</feature>
<keyword evidence="2" id="KW-0472">Membrane</keyword>
<dbReference type="HOGENOM" id="CLU_2420030_0_0_2"/>
<dbReference type="AlphaFoldDB" id="E3GZK5"/>
<evidence type="ECO:0000256" key="2">
    <source>
        <dbReference type="SAM" id="Phobius"/>
    </source>
</evidence>
<gene>
    <name evidence="3" type="ordered locus">Mfer_0939</name>
</gene>
<dbReference type="EMBL" id="CP002278">
    <property type="protein sequence ID" value="ADP77737.1"/>
    <property type="molecule type" value="Genomic_DNA"/>
</dbReference>
<feature type="compositionally biased region" description="Pro residues" evidence="1">
    <location>
        <begin position="58"/>
        <end position="78"/>
    </location>
</feature>
<evidence type="ECO:0000313" key="3">
    <source>
        <dbReference type="EMBL" id="ADP77737.1"/>
    </source>
</evidence>
<keyword evidence="4" id="KW-1185">Reference proteome</keyword>
<dbReference type="STRING" id="523846.Mfer_0939"/>
<sequence>MAKGVVYVLAALVILFGLFFVAILLSPTKSGEEGIQGKISSFKEKVKNVPKQISNKPTPGPGPTPPEPGPTPPEPTPPEESQQGGEVPSGG</sequence>
<keyword evidence="2" id="KW-1133">Transmembrane helix</keyword>
<proteinExistence type="predicted"/>
<name>E3GZK5_METFV</name>
<evidence type="ECO:0000313" key="4">
    <source>
        <dbReference type="Proteomes" id="UP000002315"/>
    </source>
</evidence>
<reference evidence="3 4" key="1">
    <citation type="journal article" date="2010" name="Stand. Genomic Sci.">
        <title>Complete genome sequence of Methanothermus fervidus type strain (V24S).</title>
        <authorList>
            <person name="Anderson I."/>
            <person name="Djao O.D."/>
            <person name="Misra M."/>
            <person name="Chertkov O."/>
            <person name="Nolan M."/>
            <person name="Lucas S."/>
            <person name="Lapidus A."/>
            <person name="Del Rio T.G."/>
            <person name="Tice H."/>
            <person name="Cheng J.F."/>
            <person name="Tapia R."/>
            <person name="Han C."/>
            <person name="Goodwin L."/>
            <person name="Pitluck S."/>
            <person name="Liolios K."/>
            <person name="Ivanova N."/>
            <person name="Mavromatis K."/>
            <person name="Mikhailova N."/>
            <person name="Pati A."/>
            <person name="Brambilla E."/>
            <person name="Chen A."/>
            <person name="Palaniappan K."/>
            <person name="Land M."/>
            <person name="Hauser L."/>
            <person name="Chang Y.J."/>
            <person name="Jeffries C.D."/>
            <person name="Sikorski J."/>
            <person name="Spring S."/>
            <person name="Rohde M."/>
            <person name="Eichinger K."/>
            <person name="Huber H."/>
            <person name="Wirth R."/>
            <person name="Goker M."/>
            <person name="Detter J.C."/>
            <person name="Woyke T."/>
            <person name="Bristow J."/>
            <person name="Eisen J.A."/>
            <person name="Markowitz V."/>
            <person name="Hugenholtz P."/>
            <person name="Klenk H.P."/>
            <person name="Kyrpides N.C."/>
        </authorList>
    </citation>
    <scope>NUCLEOTIDE SEQUENCE [LARGE SCALE GENOMIC DNA]</scope>
    <source>
        <strain evidence="4">ATCC 43054 / DSM 2088 / JCM 10308 / V24 S</strain>
    </source>
</reference>
<evidence type="ECO:0000256" key="1">
    <source>
        <dbReference type="SAM" id="MobiDB-lite"/>
    </source>
</evidence>
<organism evidence="3 4">
    <name type="scientific">Methanothermus fervidus (strain ATCC 43054 / DSM 2088 / JCM 10308 / V24 S)</name>
    <dbReference type="NCBI Taxonomy" id="523846"/>
    <lineage>
        <taxon>Archaea</taxon>
        <taxon>Methanobacteriati</taxon>
        <taxon>Methanobacteriota</taxon>
        <taxon>Methanomada group</taxon>
        <taxon>Methanobacteria</taxon>
        <taxon>Methanobacteriales</taxon>
        <taxon>Methanothermaceae</taxon>
        <taxon>Methanothermus</taxon>
    </lineage>
</organism>
<protein>
    <submittedName>
        <fullName evidence="3">Uncharacterized protein</fullName>
    </submittedName>
</protein>
<dbReference type="KEGG" id="mfv:Mfer_0939"/>